<organism evidence="3 4">
    <name type="scientific">Papiliotrema laurentii</name>
    <name type="common">Cryptococcus laurentii</name>
    <dbReference type="NCBI Taxonomy" id="5418"/>
    <lineage>
        <taxon>Eukaryota</taxon>
        <taxon>Fungi</taxon>
        <taxon>Dikarya</taxon>
        <taxon>Basidiomycota</taxon>
        <taxon>Agaricomycotina</taxon>
        <taxon>Tremellomycetes</taxon>
        <taxon>Tremellales</taxon>
        <taxon>Rhynchogastremaceae</taxon>
        <taxon>Papiliotrema</taxon>
    </lineage>
</organism>
<feature type="transmembrane region" description="Helical" evidence="2">
    <location>
        <begin position="79"/>
        <end position="101"/>
    </location>
</feature>
<proteinExistence type="predicted"/>
<dbReference type="PANTHER" id="PTHR47372:SF11">
    <property type="entry name" value="RE19971P"/>
    <property type="match status" value="1"/>
</dbReference>
<keyword evidence="2" id="KW-0812">Transmembrane</keyword>
<dbReference type="Proteomes" id="UP001182556">
    <property type="component" value="Unassembled WGS sequence"/>
</dbReference>
<accession>A0AAD9FMK8</accession>
<evidence type="ECO:0000313" key="4">
    <source>
        <dbReference type="Proteomes" id="UP001182556"/>
    </source>
</evidence>
<feature type="region of interest" description="Disordered" evidence="1">
    <location>
        <begin position="1"/>
        <end position="60"/>
    </location>
</feature>
<comment type="caution">
    <text evidence="3">The sequence shown here is derived from an EMBL/GenBank/DDBJ whole genome shotgun (WGS) entry which is preliminary data.</text>
</comment>
<name>A0AAD9FMK8_PAPLA</name>
<evidence type="ECO:0000256" key="1">
    <source>
        <dbReference type="SAM" id="MobiDB-lite"/>
    </source>
</evidence>
<dbReference type="AlphaFoldDB" id="A0AAD9FMK8"/>
<protein>
    <submittedName>
        <fullName evidence="3">Uncharacterized protein</fullName>
    </submittedName>
</protein>
<sequence length="1173" mass="125308">MSKQGNKGRSPGPYDPAPKVSRKVSNNQAQGSPKFYDGPTVSAKAEELKSKANDAARATAVEVKRQGQKTIAKARRHPWSIISIITTIPILLAMSLFSTVFCPPPGSDVSPVSRFVLSPLGLHDHSGRHSQLHQTLCYPSNVYHRNVLQPYIYPFIEDRLDRIRAGPVYVKAIKPAYTSAVETTRQAWNGPVKPVVERIQRGARKFYLTFVEPHIPYLKTKYTALTAPYTSRVTAFHNQHLAPHLATANRYAHSTSKRSVELYKQVAAHPYTGHAARYANQIYQLAKVKGHQAYQFSKPHAIRAGKEAERVVREILGPRVLEGLKWSKGQLDKVGAIVKLHITRLYYKHLDPYVGTHLTKAQAFVAPYTAAFHQKIYLPYIFPALEAILPPAVLAPEPPKSFWALIADILPGSHVAERDFDMKGFRDNVKEARKPANVPVPGAEKIAKAESAKGGNKAAKKFDREEMNRVRGAIKERVEQQGKKGYENVRKELLDYNTHVLSDDDKFPALKRTVRSELDREFEYVLKGLDKLYTSSTTLTKEQIDRSSSQAEARVAKKVQQLKERGQKLKTGWYDGAKPIVRRAFDDLDAALGTEYADLKDKMSWMDGVTPKDWSDYHSLKRTADEWSEKYMALHNGETKDRAFNAPAANINRAVASWSTDLTDLFENWRDQVRLLKKTAYQRVEAREAVDAESASSSKTIAKVHTVSANDGRVSILPIVEEGAAAAAMAGAIIGKGKDQILDALSQASAAAAGTETPTGVVEQAKEAVESAYLAASSGVHDATRTIISAAGGTPSPEALSEHAQSVAAVAGENVQAAYEAASSVVHEVTRSALSAVGATPSPENAQEHLEFIANVVKGGYAAVTDNVGQNVHEATRAGMKAVGITPSPEGVAEHVESLASDLSVKVASVAADASAAASSLAAAAGSAVHEGTRSAGKAIGISPTPESPAEHAESLLSVASASIESAASAASAAVHDATRSAMLAVGATPSPESPLESAASVARVASEAAASVYDQATASAASAYSVAASNAGAAGSVVTEQAVLLGQQIQEALGLVSTSEPLASSASAYLASLSSAAVTGLPDALSRGRELLAEMQAAAAMSVHQATRAASRAAGARPTPETPGEYVEEVQEHVRSVAEEGKEALEEYASKVGAEAGRVTESVKRAVGRDEL</sequence>
<keyword evidence="2" id="KW-0472">Membrane</keyword>
<keyword evidence="4" id="KW-1185">Reference proteome</keyword>
<reference evidence="3" key="1">
    <citation type="submission" date="2023-02" db="EMBL/GenBank/DDBJ databases">
        <title>Identification and recombinant expression of a fungal hydrolase from Papiliotrema laurentii that hydrolyzes apple cutin and clears colloidal polyester polyurethane.</title>
        <authorList>
            <consortium name="DOE Joint Genome Institute"/>
            <person name="Roman V.A."/>
            <person name="Bojanowski C."/>
            <person name="Crable B.R."/>
            <person name="Wagner D.N."/>
            <person name="Hung C.S."/>
            <person name="Nadeau L.J."/>
            <person name="Schratz L."/>
            <person name="Haridas S."/>
            <person name="Pangilinan J."/>
            <person name="Lipzen A."/>
            <person name="Na H."/>
            <person name="Yan M."/>
            <person name="Ng V."/>
            <person name="Grigoriev I.V."/>
            <person name="Spatafora J.W."/>
            <person name="Barlow D."/>
            <person name="Biffinger J."/>
            <person name="Kelley-Loughnane N."/>
            <person name="Varaljay V.A."/>
            <person name="Crookes-Goodson W.J."/>
        </authorList>
    </citation>
    <scope>NUCLEOTIDE SEQUENCE</scope>
    <source>
        <strain evidence="3">5307AH</strain>
    </source>
</reference>
<feature type="compositionally biased region" description="Basic and acidic residues" evidence="1">
    <location>
        <begin position="44"/>
        <end position="54"/>
    </location>
</feature>
<dbReference type="PANTHER" id="PTHR47372">
    <property type="entry name" value="DAUER UP-REGULATED-RELATED"/>
    <property type="match status" value="1"/>
</dbReference>
<evidence type="ECO:0000313" key="3">
    <source>
        <dbReference type="EMBL" id="KAK1921026.1"/>
    </source>
</evidence>
<evidence type="ECO:0000256" key="2">
    <source>
        <dbReference type="SAM" id="Phobius"/>
    </source>
</evidence>
<keyword evidence="2" id="KW-1133">Transmembrane helix</keyword>
<gene>
    <name evidence="3" type="ORF">DB88DRAFT_501944</name>
</gene>
<dbReference type="EMBL" id="JAODAN010000012">
    <property type="protein sequence ID" value="KAK1921026.1"/>
    <property type="molecule type" value="Genomic_DNA"/>
</dbReference>